<dbReference type="Gene3D" id="3.40.50.150">
    <property type="entry name" value="Vaccinia Virus protein VP39"/>
    <property type="match status" value="1"/>
</dbReference>
<dbReference type="Proteomes" id="UP000199051">
    <property type="component" value="Unassembled WGS sequence"/>
</dbReference>
<dbReference type="CDD" id="cd02440">
    <property type="entry name" value="AdoMet_MTases"/>
    <property type="match status" value="1"/>
</dbReference>
<dbReference type="STRING" id="155974.SAMN04487818_11344"/>
<keyword evidence="3" id="KW-1185">Reference proteome</keyword>
<gene>
    <name evidence="2" type="ORF">SAMN04487818_11344</name>
</gene>
<dbReference type="PANTHER" id="PTHR43591:SF99">
    <property type="entry name" value="OS06G0646000 PROTEIN"/>
    <property type="match status" value="1"/>
</dbReference>
<dbReference type="InterPro" id="IPR025714">
    <property type="entry name" value="Methyltranfer_dom"/>
</dbReference>
<evidence type="ECO:0000313" key="2">
    <source>
        <dbReference type="EMBL" id="SES41740.1"/>
    </source>
</evidence>
<keyword evidence="2" id="KW-0830">Ubiquinone</keyword>
<dbReference type="RefSeq" id="WP_092784705.1">
    <property type="nucleotide sequence ID" value="NZ_FOGI01000013.1"/>
</dbReference>
<reference evidence="3" key="1">
    <citation type="submission" date="2016-10" db="EMBL/GenBank/DDBJ databases">
        <authorList>
            <person name="Varghese N."/>
            <person name="Submissions S."/>
        </authorList>
    </citation>
    <scope>NUCLEOTIDE SEQUENCE [LARGE SCALE GENOMIC DNA]</scope>
    <source>
        <strain evidence="3">DSM 44260</strain>
    </source>
</reference>
<evidence type="ECO:0000259" key="1">
    <source>
        <dbReference type="Pfam" id="PF13847"/>
    </source>
</evidence>
<proteinExistence type="predicted"/>
<evidence type="ECO:0000313" key="3">
    <source>
        <dbReference type="Proteomes" id="UP000199051"/>
    </source>
</evidence>
<sequence>MSVLALRADKLEEWRLSAVGWVRYRANFADAAVPSARRMVELSGARPGQRALDLACGVGVPAHQLAEALGPDGYVLGLDIAEGMVDGARAWAAATGLDTVDFRVVPSERDLGVEPGTFDIGTCRAGLQYMVEPGAALRAMREALRPGGRMVAMTVGSPQRCTSLRILEEVVARHITMPALIPEPDKDVPGTVALSDPADLEALYRDAGFTDVRTEVADHPIVGADTAEQYWDVCEQSAGPFILLLRSLGDDLRAAIRSDAIATLRAEFGGGPVVMTGETLITVGTR</sequence>
<keyword evidence="2" id="KW-0489">Methyltransferase</keyword>
<protein>
    <submittedName>
        <fullName evidence="2">Ubiquinone/menaquinone biosynthesis C-methylase UbiE</fullName>
    </submittedName>
</protein>
<name>A0A1H9X6I0_9PSEU</name>
<dbReference type="AlphaFoldDB" id="A0A1H9X6I0"/>
<accession>A0A1H9X6I0</accession>
<keyword evidence="2" id="KW-0808">Transferase</keyword>
<dbReference type="InterPro" id="IPR029063">
    <property type="entry name" value="SAM-dependent_MTases_sf"/>
</dbReference>
<organism evidence="2 3">
    <name type="scientific">Actinokineospora terrae</name>
    <dbReference type="NCBI Taxonomy" id="155974"/>
    <lineage>
        <taxon>Bacteria</taxon>
        <taxon>Bacillati</taxon>
        <taxon>Actinomycetota</taxon>
        <taxon>Actinomycetes</taxon>
        <taxon>Pseudonocardiales</taxon>
        <taxon>Pseudonocardiaceae</taxon>
        <taxon>Actinokineospora</taxon>
    </lineage>
</organism>
<dbReference type="EMBL" id="FOGI01000013">
    <property type="protein sequence ID" value="SES41740.1"/>
    <property type="molecule type" value="Genomic_DNA"/>
</dbReference>
<dbReference type="GO" id="GO:0032259">
    <property type="term" value="P:methylation"/>
    <property type="evidence" value="ECO:0007669"/>
    <property type="project" value="UniProtKB-KW"/>
</dbReference>
<dbReference type="Pfam" id="PF13847">
    <property type="entry name" value="Methyltransf_31"/>
    <property type="match status" value="1"/>
</dbReference>
<dbReference type="GO" id="GO:0008168">
    <property type="term" value="F:methyltransferase activity"/>
    <property type="evidence" value="ECO:0007669"/>
    <property type="project" value="UniProtKB-KW"/>
</dbReference>
<feature type="domain" description="Methyltransferase" evidence="1">
    <location>
        <begin position="47"/>
        <end position="156"/>
    </location>
</feature>
<dbReference type="SUPFAM" id="SSF53335">
    <property type="entry name" value="S-adenosyl-L-methionine-dependent methyltransferases"/>
    <property type="match status" value="1"/>
</dbReference>
<dbReference type="PANTHER" id="PTHR43591">
    <property type="entry name" value="METHYLTRANSFERASE"/>
    <property type="match status" value="1"/>
</dbReference>